<gene>
    <name evidence="2" type="ORF">D0T92_01690</name>
</gene>
<feature type="region of interest" description="Disordered" evidence="1">
    <location>
        <begin position="60"/>
        <end position="87"/>
    </location>
</feature>
<feature type="compositionally biased region" description="Polar residues" evidence="1">
    <location>
        <begin position="62"/>
        <end position="74"/>
    </location>
</feature>
<proteinExistence type="predicted"/>
<reference evidence="2 3" key="1">
    <citation type="submission" date="2018-08" db="EMBL/GenBank/DDBJ databases">
        <title>Neisseria zalophi ATCC BAA-2455 complete genome.</title>
        <authorList>
            <person name="Veseli I.A."/>
            <person name="Buttler R."/>
            <person name="Mascarenhas dos Santos A.C."/>
            <person name="Pombert J.-F."/>
        </authorList>
    </citation>
    <scope>NUCLEOTIDE SEQUENCE [LARGE SCALE GENOMIC DNA]</scope>
    <source>
        <strain evidence="2 3">ATCC BAA-2455</strain>
    </source>
</reference>
<dbReference type="OrthoDB" id="8602936at2"/>
<keyword evidence="3" id="KW-1185">Reference proteome</keyword>
<organism evidence="2 3">
    <name type="scientific">Neisseria zalophi</name>
    <dbReference type="NCBI Taxonomy" id="640030"/>
    <lineage>
        <taxon>Bacteria</taxon>
        <taxon>Pseudomonadati</taxon>
        <taxon>Pseudomonadota</taxon>
        <taxon>Betaproteobacteria</taxon>
        <taxon>Neisseriales</taxon>
        <taxon>Neisseriaceae</taxon>
        <taxon>Neisseria</taxon>
    </lineage>
</organism>
<evidence type="ECO:0000313" key="2">
    <source>
        <dbReference type="EMBL" id="QEY25374.1"/>
    </source>
</evidence>
<name>A0A5J6PSV3_9NEIS</name>
<accession>A0A5J6PSV3</accession>
<dbReference type="KEGG" id="nzl:D0T92_01690"/>
<dbReference type="Proteomes" id="UP000325713">
    <property type="component" value="Chromosome"/>
</dbReference>
<dbReference type="EMBL" id="CP031700">
    <property type="protein sequence ID" value="QEY25374.1"/>
    <property type="molecule type" value="Genomic_DNA"/>
</dbReference>
<dbReference type="PROSITE" id="PS51257">
    <property type="entry name" value="PROKAR_LIPOPROTEIN"/>
    <property type="match status" value="1"/>
</dbReference>
<protein>
    <submittedName>
        <fullName evidence="2">Spore cortex protein</fullName>
    </submittedName>
</protein>
<evidence type="ECO:0000256" key="1">
    <source>
        <dbReference type="SAM" id="MobiDB-lite"/>
    </source>
</evidence>
<dbReference type="AlphaFoldDB" id="A0A5J6PSV3"/>
<sequence length="87" mass="9828">MRSFALLAVFSLLSACSWETYQKADGHTALKPKYQPGTPVVYQDGTYSRNMRYNQFRPEQRAVTSGGHTENVRGTNWEAPSMPNTVQ</sequence>
<dbReference type="RefSeq" id="WP_151049612.1">
    <property type="nucleotide sequence ID" value="NZ_CP031700.1"/>
</dbReference>
<evidence type="ECO:0000313" key="3">
    <source>
        <dbReference type="Proteomes" id="UP000325713"/>
    </source>
</evidence>